<accession>A0A7D5XJF7</accession>
<dbReference type="Proteomes" id="UP000510821">
    <property type="component" value="Chromosome"/>
</dbReference>
<protein>
    <submittedName>
        <fullName evidence="2">Uncharacterized protein</fullName>
    </submittedName>
</protein>
<name>A0A7D5XJF7_FERL1</name>
<proteinExistence type="predicted"/>
<evidence type="ECO:0000313" key="3">
    <source>
        <dbReference type="Proteomes" id="UP000510821"/>
    </source>
</evidence>
<reference evidence="3" key="1">
    <citation type="submission" date="2020-07" db="EMBL/GenBank/DDBJ databases">
        <title>Metabolic diversity and evolutionary history of the archaeal phylum ###Micrarchaeota### uncovered from a freshwater lake metagenome.</title>
        <authorList>
            <person name="Kadnikov V.V."/>
            <person name="Savvichev A.S."/>
            <person name="Mardanov A.V."/>
            <person name="Beletsky A.V."/>
            <person name="Chupakov A.V."/>
            <person name="Kokryatskaya N.M."/>
            <person name="Pimenov N.V."/>
            <person name="Ravin N.V."/>
        </authorList>
    </citation>
    <scope>NUCLEOTIDE SEQUENCE [LARGE SCALE GENOMIC DNA]</scope>
</reference>
<evidence type="ECO:0000313" key="2">
    <source>
        <dbReference type="EMBL" id="QLJ52630.1"/>
    </source>
</evidence>
<organism evidence="2 3">
    <name type="scientific">Fermentimicrarchaeum limneticum</name>
    <dbReference type="NCBI Taxonomy" id="2795018"/>
    <lineage>
        <taxon>Archaea</taxon>
        <taxon>Candidatus Micrarchaeota</taxon>
        <taxon>Candidatus Fermentimicrarchaeales</taxon>
        <taxon>Candidatus Fermentimicrarchaeaceae</taxon>
        <taxon>Candidatus Fermentimicrarchaeum</taxon>
    </lineage>
</organism>
<dbReference type="InterPro" id="IPR038587">
    <property type="entry name" value="Ribosomal_eL40_sf"/>
</dbReference>
<dbReference type="AlphaFoldDB" id="A0A7D5XJF7"/>
<sequence length="117" mass="13110">MNMQKSPNSRGITSDENFPGFAIILFAAVVTMLLVYMQQGFTIYLLLIPLVVIGALFFAYESFKVFLRLVGRELERGRGEALEEKSKGRLLMLVCPKCKAKNPADTSHCFNCGEKIN</sequence>
<keyword evidence="1" id="KW-0472">Membrane</keyword>
<feature type="transmembrane region" description="Helical" evidence="1">
    <location>
        <begin position="20"/>
        <end position="37"/>
    </location>
</feature>
<keyword evidence="1" id="KW-1133">Transmembrane helix</keyword>
<gene>
    <name evidence="2" type="ORF">Sv326_0455</name>
</gene>
<feature type="transmembrane region" description="Helical" evidence="1">
    <location>
        <begin position="43"/>
        <end position="60"/>
    </location>
</feature>
<evidence type="ECO:0000256" key="1">
    <source>
        <dbReference type="SAM" id="Phobius"/>
    </source>
</evidence>
<keyword evidence="1" id="KW-0812">Transmembrane</keyword>
<dbReference type="Gene3D" id="4.10.1060.50">
    <property type="match status" value="1"/>
</dbReference>
<dbReference type="KEGG" id="flt:Sv326_0455"/>
<dbReference type="EMBL" id="CP058998">
    <property type="protein sequence ID" value="QLJ52630.1"/>
    <property type="molecule type" value="Genomic_DNA"/>
</dbReference>